<name>A0A844QLW9_9HYPH</name>
<evidence type="ECO:0000256" key="3">
    <source>
        <dbReference type="ARBA" id="ARBA00022729"/>
    </source>
</evidence>
<dbReference type="EMBL" id="WPHG01000006">
    <property type="protein sequence ID" value="MVA99574.1"/>
    <property type="molecule type" value="Genomic_DNA"/>
</dbReference>
<dbReference type="RefSeq" id="WP_156714882.1">
    <property type="nucleotide sequence ID" value="NZ_WPHG01000006.1"/>
</dbReference>
<keyword evidence="8" id="KW-1185">Reference proteome</keyword>
<dbReference type="PANTHER" id="PTHR38776:SF1">
    <property type="entry name" value="MLTA-INTERACTING PROTEIN-RELATED"/>
    <property type="match status" value="1"/>
</dbReference>
<sequence length="265" mass="27550">MKCKTLAAMLVGGSVLAASDASAEGWWSGDWHLTVGVAGFTAPDYQGAKDYLFSASPLISLGRAGGETRFSSRNDNISLAFIDTGDFRAGATGKILFGRDSADHPPIAGLSDVRWGGEAGLFAEAYPLDWLRIRGEIRHGIRSHSGVVADLAADAFVDITPAVRLSGGPRLSFATGGYFDAYYGVNAVESAATGLAAYDPDGGLKSAGVGGAVTWKTTDKITTSVFAEYSRLLGPAADSSIVRQGGSADQVLVGASATYRFDFSM</sequence>
<feature type="chain" id="PRO_5032509532" evidence="6">
    <location>
        <begin position="18"/>
        <end position="265"/>
    </location>
</feature>
<keyword evidence="5" id="KW-0998">Cell outer membrane</keyword>
<comment type="caution">
    <text evidence="7">The sequence shown here is derived from an EMBL/GenBank/DDBJ whole genome shotgun (WGS) entry which is preliminary data.</text>
</comment>
<dbReference type="InterPro" id="IPR010583">
    <property type="entry name" value="MipA"/>
</dbReference>
<proteinExistence type="inferred from homology"/>
<evidence type="ECO:0000256" key="2">
    <source>
        <dbReference type="ARBA" id="ARBA00005722"/>
    </source>
</evidence>
<comment type="similarity">
    <text evidence="2">Belongs to the MipA/OmpV family.</text>
</comment>
<evidence type="ECO:0000256" key="6">
    <source>
        <dbReference type="SAM" id="SignalP"/>
    </source>
</evidence>
<evidence type="ECO:0000313" key="7">
    <source>
        <dbReference type="EMBL" id="MVA99574.1"/>
    </source>
</evidence>
<organism evidence="7 8">
    <name type="scientific">Nitratireductor arenosus</name>
    <dbReference type="NCBI Taxonomy" id="2682096"/>
    <lineage>
        <taxon>Bacteria</taxon>
        <taxon>Pseudomonadati</taxon>
        <taxon>Pseudomonadota</taxon>
        <taxon>Alphaproteobacteria</taxon>
        <taxon>Hyphomicrobiales</taxon>
        <taxon>Phyllobacteriaceae</taxon>
        <taxon>Nitratireductor</taxon>
    </lineage>
</organism>
<evidence type="ECO:0000256" key="5">
    <source>
        <dbReference type="ARBA" id="ARBA00023237"/>
    </source>
</evidence>
<evidence type="ECO:0000256" key="1">
    <source>
        <dbReference type="ARBA" id="ARBA00004442"/>
    </source>
</evidence>
<dbReference type="PANTHER" id="PTHR38776">
    <property type="entry name" value="MLTA-INTERACTING PROTEIN-RELATED"/>
    <property type="match status" value="1"/>
</dbReference>
<evidence type="ECO:0000256" key="4">
    <source>
        <dbReference type="ARBA" id="ARBA00023136"/>
    </source>
</evidence>
<keyword evidence="3 6" id="KW-0732">Signal</keyword>
<dbReference type="Proteomes" id="UP000463224">
    <property type="component" value="Unassembled WGS sequence"/>
</dbReference>
<dbReference type="Pfam" id="PF06629">
    <property type="entry name" value="MipA"/>
    <property type="match status" value="1"/>
</dbReference>
<gene>
    <name evidence="7" type="ORF">GN330_20190</name>
</gene>
<protein>
    <submittedName>
        <fullName evidence="7">MipA/OmpV family protein</fullName>
    </submittedName>
</protein>
<dbReference type="GO" id="GO:0009279">
    <property type="term" value="C:cell outer membrane"/>
    <property type="evidence" value="ECO:0007669"/>
    <property type="project" value="UniProtKB-SubCell"/>
</dbReference>
<evidence type="ECO:0000313" key="8">
    <source>
        <dbReference type="Proteomes" id="UP000463224"/>
    </source>
</evidence>
<comment type="subcellular location">
    <subcellularLocation>
        <location evidence="1">Cell outer membrane</location>
    </subcellularLocation>
</comment>
<feature type="signal peptide" evidence="6">
    <location>
        <begin position="1"/>
        <end position="17"/>
    </location>
</feature>
<reference evidence="7 8" key="1">
    <citation type="submission" date="2019-12" db="EMBL/GenBank/DDBJ databases">
        <title>Nitratireductor arenosus sp. nov., Isolated from sea sand, Jeju island, South Korea.</title>
        <authorList>
            <person name="Kim W."/>
        </authorList>
    </citation>
    <scope>NUCLEOTIDE SEQUENCE [LARGE SCALE GENOMIC DNA]</scope>
    <source>
        <strain evidence="7 8">CAU 1489</strain>
    </source>
</reference>
<accession>A0A844QLW9</accession>
<keyword evidence="4" id="KW-0472">Membrane</keyword>
<dbReference type="AlphaFoldDB" id="A0A844QLW9"/>